<evidence type="ECO:0000313" key="3">
    <source>
        <dbReference type="Proteomes" id="UP001202328"/>
    </source>
</evidence>
<gene>
    <name evidence="2" type="ORF">MKW98_007144</name>
</gene>
<keyword evidence="3" id="KW-1185">Reference proteome</keyword>
<dbReference type="SMART" id="SM00848">
    <property type="entry name" value="Inhibitor_I29"/>
    <property type="match status" value="1"/>
</dbReference>
<accession>A0AAD4SP37</accession>
<dbReference type="Pfam" id="PF08246">
    <property type="entry name" value="Inhibitor_I29"/>
    <property type="match status" value="1"/>
</dbReference>
<proteinExistence type="predicted"/>
<evidence type="ECO:0000313" key="2">
    <source>
        <dbReference type="EMBL" id="KAI3913128.1"/>
    </source>
</evidence>
<name>A0AAD4SP37_9MAGN</name>
<dbReference type="InterPro" id="IPR013201">
    <property type="entry name" value="Prot_inhib_I29"/>
</dbReference>
<dbReference type="AlphaFoldDB" id="A0AAD4SP37"/>
<comment type="caution">
    <text evidence="2">The sequence shown here is derived from an EMBL/GenBank/DDBJ whole genome shotgun (WGS) entry which is preliminary data.</text>
</comment>
<organism evidence="2 3">
    <name type="scientific">Papaver atlanticum</name>
    <dbReference type="NCBI Taxonomy" id="357466"/>
    <lineage>
        <taxon>Eukaryota</taxon>
        <taxon>Viridiplantae</taxon>
        <taxon>Streptophyta</taxon>
        <taxon>Embryophyta</taxon>
        <taxon>Tracheophyta</taxon>
        <taxon>Spermatophyta</taxon>
        <taxon>Magnoliopsida</taxon>
        <taxon>Ranunculales</taxon>
        <taxon>Papaveraceae</taxon>
        <taxon>Papaveroideae</taxon>
        <taxon>Papaver</taxon>
    </lineage>
</organism>
<dbReference type="Gene3D" id="1.10.287.2250">
    <property type="match status" value="1"/>
</dbReference>
<dbReference type="EMBL" id="JAJJMB010009541">
    <property type="protein sequence ID" value="KAI3913128.1"/>
    <property type="molecule type" value="Genomic_DNA"/>
</dbReference>
<protein>
    <recommendedName>
        <fullName evidence="1">Cathepsin propeptide inhibitor domain-containing protein</fullName>
    </recommendedName>
</protein>
<dbReference type="Proteomes" id="UP001202328">
    <property type="component" value="Unassembled WGS sequence"/>
</dbReference>
<evidence type="ECO:0000259" key="1">
    <source>
        <dbReference type="SMART" id="SM00848"/>
    </source>
</evidence>
<sequence length="165" mass="19166">MATWNLLRSARSALKVQYLATRCLPATAWPATPLSQRSGSVARLFSSKPSDDDRLKLAKKREALRVTGDIVNSEAKLLDLFWKWLSHYNPHFDLEDEEAFNYRFGLLKKRARFVNQHNKSGSSFTVGLNFNSDMTLEEFGHRYKCKTYPRPDLSKYLKRYGQLTR</sequence>
<reference evidence="2" key="1">
    <citation type="submission" date="2022-04" db="EMBL/GenBank/DDBJ databases">
        <title>A functionally conserved STORR gene fusion in Papaver species that diverged 16.8 million years ago.</title>
        <authorList>
            <person name="Catania T."/>
        </authorList>
    </citation>
    <scope>NUCLEOTIDE SEQUENCE</scope>
    <source>
        <strain evidence="2">S-188037</strain>
    </source>
</reference>
<feature type="domain" description="Cathepsin propeptide inhibitor" evidence="1">
    <location>
        <begin position="81"/>
        <end position="139"/>
    </location>
</feature>
<dbReference type="SUPFAM" id="SSF54001">
    <property type="entry name" value="Cysteine proteinases"/>
    <property type="match status" value="1"/>
</dbReference>
<dbReference type="InterPro" id="IPR038765">
    <property type="entry name" value="Papain-like_cys_pep_sf"/>
</dbReference>